<dbReference type="SUPFAM" id="SSF103473">
    <property type="entry name" value="MFS general substrate transporter"/>
    <property type="match status" value="1"/>
</dbReference>
<feature type="transmembrane region" description="Helical" evidence="7">
    <location>
        <begin position="445"/>
        <end position="464"/>
    </location>
</feature>
<keyword evidence="10" id="KW-1185">Reference proteome</keyword>
<dbReference type="InterPro" id="IPR005828">
    <property type="entry name" value="MFS_sugar_transport-like"/>
</dbReference>
<reference evidence="10" key="1">
    <citation type="journal article" date="2019" name="Int. J. Syst. Evol. Microbiol.">
        <title>The Global Catalogue of Microorganisms (GCM) 10K type strain sequencing project: providing services to taxonomists for standard genome sequencing and annotation.</title>
        <authorList>
            <consortium name="The Broad Institute Genomics Platform"/>
            <consortium name="The Broad Institute Genome Sequencing Center for Infectious Disease"/>
            <person name="Wu L."/>
            <person name="Ma J."/>
        </authorList>
    </citation>
    <scope>NUCLEOTIDE SEQUENCE [LARGE SCALE GENOMIC DNA]</scope>
    <source>
        <strain evidence="10">CGMCC 4.7349</strain>
    </source>
</reference>
<name>A0ABQ2N155_9ACTN</name>
<protein>
    <submittedName>
        <fullName evidence="9">MFS transporter</fullName>
    </submittedName>
</protein>
<feature type="transmembrane region" description="Helical" evidence="7">
    <location>
        <begin position="101"/>
        <end position="118"/>
    </location>
</feature>
<feature type="transmembrane region" description="Helical" evidence="7">
    <location>
        <begin position="414"/>
        <end position="433"/>
    </location>
</feature>
<dbReference type="Proteomes" id="UP000656881">
    <property type="component" value="Unassembled WGS sequence"/>
</dbReference>
<evidence type="ECO:0000256" key="7">
    <source>
        <dbReference type="SAM" id="Phobius"/>
    </source>
</evidence>
<dbReference type="PROSITE" id="PS50850">
    <property type="entry name" value="MFS"/>
    <property type="match status" value="1"/>
</dbReference>
<accession>A0ABQ2N155</accession>
<dbReference type="Gene3D" id="1.20.1250.20">
    <property type="entry name" value="MFS general substrate transporter like domains"/>
    <property type="match status" value="1"/>
</dbReference>
<feature type="transmembrane region" description="Helical" evidence="7">
    <location>
        <begin position="70"/>
        <end position="89"/>
    </location>
</feature>
<proteinExistence type="predicted"/>
<evidence type="ECO:0000256" key="3">
    <source>
        <dbReference type="ARBA" id="ARBA00022692"/>
    </source>
</evidence>
<gene>
    <name evidence="9" type="primary">ydjE</name>
    <name evidence="9" type="ORF">GCM10012286_82150</name>
</gene>
<keyword evidence="4 7" id="KW-1133">Transmembrane helix</keyword>
<evidence type="ECO:0000313" key="10">
    <source>
        <dbReference type="Proteomes" id="UP000656881"/>
    </source>
</evidence>
<feature type="transmembrane region" description="Helical" evidence="7">
    <location>
        <begin position="380"/>
        <end position="402"/>
    </location>
</feature>
<feature type="transmembrane region" description="Helical" evidence="7">
    <location>
        <begin position="294"/>
        <end position="317"/>
    </location>
</feature>
<keyword evidence="3 7" id="KW-0812">Transmembrane</keyword>
<dbReference type="PANTHER" id="PTHR23511:SF34">
    <property type="entry name" value="SYNAPTIC VESICLE GLYCOPROTEIN 2"/>
    <property type="match status" value="1"/>
</dbReference>
<dbReference type="Pfam" id="PF00083">
    <property type="entry name" value="Sugar_tr"/>
    <property type="match status" value="1"/>
</dbReference>
<feature type="region of interest" description="Disordered" evidence="6">
    <location>
        <begin position="244"/>
        <end position="272"/>
    </location>
</feature>
<evidence type="ECO:0000313" key="9">
    <source>
        <dbReference type="EMBL" id="GGO59776.1"/>
    </source>
</evidence>
<comment type="subcellular location">
    <subcellularLocation>
        <location evidence="1">Cell membrane</location>
        <topology evidence="1">Multi-pass membrane protein</topology>
    </subcellularLocation>
</comment>
<feature type="transmembrane region" description="Helical" evidence="7">
    <location>
        <begin position="159"/>
        <end position="180"/>
    </location>
</feature>
<keyword evidence="2" id="KW-0813">Transport</keyword>
<feature type="transmembrane region" description="Helical" evidence="7">
    <location>
        <begin position="323"/>
        <end position="344"/>
    </location>
</feature>
<feature type="domain" description="Major facilitator superfamily (MFS) profile" evidence="8">
    <location>
        <begin position="35"/>
        <end position="468"/>
    </location>
</feature>
<evidence type="ECO:0000259" key="8">
    <source>
        <dbReference type="PROSITE" id="PS50850"/>
    </source>
</evidence>
<feature type="transmembrane region" description="Helical" evidence="7">
    <location>
        <begin position="192"/>
        <end position="209"/>
    </location>
</feature>
<dbReference type="InterPro" id="IPR036259">
    <property type="entry name" value="MFS_trans_sf"/>
</dbReference>
<evidence type="ECO:0000256" key="1">
    <source>
        <dbReference type="ARBA" id="ARBA00004651"/>
    </source>
</evidence>
<dbReference type="RefSeq" id="WP_189177785.1">
    <property type="nucleotide sequence ID" value="NZ_BMNG01000030.1"/>
</dbReference>
<dbReference type="InterPro" id="IPR020846">
    <property type="entry name" value="MFS_dom"/>
</dbReference>
<evidence type="ECO:0000256" key="4">
    <source>
        <dbReference type="ARBA" id="ARBA00022989"/>
    </source>
</evidence>
<evidence type="ECO:0000256" key="2">
    <source>
        <dbReference type="ARBA" id="ARBA00022448"/>
    </source>
</evidence>
<evidence type="ECO:0000256" key="6">
    <source>
        <dbReference type="SAM" id="MobiDB-lite"/>
    </source>
</evidence>
<dbReference type="EMBL" id="BMNG01000030">
    <property type="protein sequence ID" value="GGO59776.1"/>
    <property type="molecule type" value="Genomic_DNA"/>
</dbReference>
<keyword evidence="5 7" id="KW-0472">Membrane</keyword>
<organism evidence="9 10">
    <name type="scientific">Streptomyces lasiicapitis</name>
    <dbReference type="NCBI Taxonomy" id="1923961"/>
    <lineage>
        <taxon>Bacteria</taxon>
        <taxon>Bacillati</taxon>
        <taxon>Actinomycetota</taxon>
        <taxon>Actinomycetes</taxon>
        <taxon>Kitasatosporales</taxon>
        <taxon>Streptomycetaceae</taxon>
        <taxon>Streptomyces</taxon>
    </lineage>
</organism>
<sequence length="475" mass="50810">MSQPTALREKPAAAPTPTIGERIDKMPITPTHRRLTAVVGVGLLFDTFENNLAGTISKVLQEDFAFNGTTLKLVLASAFIGQFFGSVILGRVADRYGRRRAFLINLALYSGFSLLGAFSPNAAWLIVTRFFAGVGIGAEQSLSDCYLADVLPAKQRGRYTAWAYTLAFCGVPAVGFAALWLVPLSPLGIDGWRWLFVLGALGSAVVWVLRRNLIESPRWLAANGHEQQAHELVARMEAEVPTAEHPQPRLQAEAGQPAPTHVEAPAPTSVKAPAPAARLREVFRARYRRRTTMLWLFCTLSVVGYYGFGALAPQILAAKGYDVVTSIGFTAVSFVGYPIGALLSVPVMDRMERKRLVALSAAAMALSGLGFAYATSPTLIMALGIAYTLVSNIFSTASHVYLAEQYPTLIRAQATGLAYSLSKLSAAALPFALLPVLDTYGPGPMFGVIAAAMGTLVAVVLLLGPRTTGVAVDHD</sequence>
<feature type="transmembrane region" description="Helical" evidence="7">
    <location>
        <begin position="356"/>
        <end position="374"/>
    </location>
</feature>
<dbReference type="PANTHER" id="PTHR23511">
    <property type="entry name" value="SYNAPTIC VESICLE GLYCOPROTEIN 2"/>
    <property type="match status" value="1"/>
</dbReference>
<comment type="caution">
    <text evidence="9">The sequence shown here is derived from an EMBL/GenBank/DDBJ whole genome shotgun (WGS) entry which is preliminary data.</text>
</comment>
<evidence type="ECO:0000256" key="5">
    <source>
        <dbReference type="ARBA" id="ARBA00023136"/>
    </source>
</evidence>
<dbReference type="CDD" id="cd17316">
    <property type="entry name" value="MFS_SV2_like"/>
    <property type="match status" value="1"/>
</dbReference>